<accession>A0A2M4DDJ6</accession>
<dbReference type="AlphaFoldDB" id="A0A2M4DDJ6"/>
<organism evidence="1">
    <name type="scientific">Anopheles darlingi</name>
    <name type="common">Mosquito</name>
    <dbReference type="NCBI Taxonomy" id="43151"/>
    <lineage>
        <taxon>Eukaryota</taxon>
        <taxon>Metazoa</taxon>
        <taxon>Ecdysozoa</taxon>
        <taxon>Arthropoda</taxon>
        <taxon>Hexapoda</taxon>
        <taxon>Insecta</taxon>
        <taxon>Pterygota</taxon>
        <taxon>Neoptera</taxon>
        <taxon>Endopterygota</taxon>
        <taxon>Diptera</taxon>
        <taxon>Nematocera</taxon>
        <taxon>Culicoidea</taxon>
        <taxon>Culicidae</taxon>
        <taxon>Anophelinae</taxon>
        <taxon>Anopheles</taxon>
    </lineage>
</organism>
<evidence type="ECO:0000313" key="1">
    <source>
        <dbReference type="EMBL" id="MBW75541.1"/>
    </source>
</evidence>
<name>A0A2M4DDJ6_ANODA</name>
<protein>
    <submittedName>
        <fullName evidence="1">Putative secreted protein</fullName>
    </submittedName>
</protein>
<dbReference type="EMBL" id="GGFL01011363">
    <property type="protein sequence ID" value="MBW75541.1"/>
    <property type="molecule type" value="Transcribed_RNA"/>
</dbReference>
<proteinExistence type="predicted"/>
<reference evidence="1" key="1">
    <citation type="submission" date="2018-01" db="EMBL/GenBank/DDBJ databases">
        <title>An insight into the sialome of Amazonian anophelines.</title>
        <authorList>
            <person name="Ribeiro J.M."/>
            <person name="Scarpassa V."/>
            <person name="Calvo E."/>
        </authorList>
    </citation>
    <scope>NUCLEOTIDE SEQUENCE</scope>
</reference>
<sequence>MRKCAIASLVVFFSSLVYVLCLTMYFTINEHIVPHLASNLGTALYYETTSDCHERDCVYDLHPACFNVHRTQYSTVQTLRWCRV</sequence>